<dbReference type="Proteomes" id="UP000238362">
    <property type="component" value="Unassembled WGS sequence"/>
</dbReference>
<comment type="caution">
    <text evidence="3">The sequence shown here is derived from an EMBL/GenBank/DDBJ whole genome shotgun (WGS) entry which is preliminary data.</text>
</comment>
<feature type="domain" description="VOC" evidence="2">
    <location>
        <begin position="5"/>
        <end position="120"/>
    </location>
</feature>
<evidence type="ECO:0000256" key="1">
    <source>
        <dbReference type="SAM" id="MobiDB-lite"/>
    </source>
</evidence>
<keyword evidence="4" id="KW-1185">Reference proteome</keyword>
<dbReference type="OrthoDB" id="9794917at2"/>
<evidence type="ECO:0000313" key="4">
    <source>
        <dbReference type="Proteomes" id="UP000238362"/>
    </source>
</evidence>
<accession>A0A2T0LP24</accession>
<sequence length="128" mass="13748">MDIKKLQFVSVPVADHVRAKDFYLTTLGFESLLDREGPHGRFVLVAPRGAETGVVLVDFTVDGRGFGGPVHLQFHTDDVDSDHAALRAAGVDAEPPQDMPWGRTTSFTDPDGNPISLLQPSALGARPA</sequence>
<dbReference type="Gene3D" id="3.10.180.10">
    <property type="entry name" value="2,3-Dihydroxybiphenyl 1,2-Dioxygenase, domain 1"/>
    <property type="match status" value="1"/>
</dbReference>
<dbReference type="SUPFAM" id="SSF54593">
    <property type="entry name" value="Glyoxalase/Bleomycin resistance protein/Dihydroxybiphenyl dioxygenase"/>
    <property type="match status" value="1"/>
</dbReference>
<dbReference type="InterPro" id="IPR029068">
    <property type="entry name" value="Glyas_Bleomycin-R_OHBP_Dase"/>
</dbReference>
<evidence type="ECO:0000313" key="3">
    <source>
        <dbReference type="EMBL" id="PRX44985.1"/>
    </source>
</evidence>
<proteinExistence type="predicted"/>
<dbReference type="AlphaFoldDB" id="A0A2T0LP24"/>
<keyword evidence="3" id="KW-0456">Lyase</keyword>
<dbReference type="InterPro" id="IPR037523">
    <property type="entry name" value="VOC_core"/>
</dbReference>
<dbReference type="PANTHER" id="PTHR36437:SF2">
    <property type="entry name" value="GLYOXALASE_BLEOMYCIN RESISTANCE PROTEIN_DIOXYGENASE"/>
    <property type="match status" value="1"/>
</dbReference>
<dbReference type="PROSITE" id="PS51819">
    <property type="entry name" value="VOC"/>
    <property type="match status" value="1"/>
</dbReference>
<name>A0A2T0LP24_9PSEU</name>
<dbReference type="Pfam" id="PF00903">
    <property type="entry name" value="Glyoxalase"/>
    <property type="match status" value="1"/>
</dbReference>
<dbReference type="InterPro" id="IPR004360">
    <property type="entry name" value="Glyas_Fos-R_dOase_dom"/>
</dbReference>
<gene>
    <name evidence="3" type="ORF">B0I33_11084</name>
</gene>
<feature type="region of interest" description="Disordered" evidence="1">
    <location>
        <begin position="90"/>
        <end position="128"/>
    </location>
</feature>
<reference evidence="3 4" key="1">
    <citation type="submission" date="2018-03" db="EMBL/GenBank/DDBJ databases">
        <title>Genomic Encyclopedia of Type Strains, Phase III (KMG-III): the genomes of soil and plant-associated and newly described type strains.</title>
        <authorList>
            <person name="Whitman W."/>
        </authorList>
    </citation>
    <scope>NUCLEOTIDE SEQUENCE [LARGE SCALE GENOMIC DNA]</scope>
    <source>
        <strain evidence="3 4">CGMCC 4.7125</strain>
    </source>
</reference>
<dbReference type="PANTHER" id="PTHR36437">
    <property type="entry name" value="GLYOXALASE/BLEOMYCIN RESISTANCE PROTEIN/DIOXYGENASE"/>
    <property type="match status" value="1"/>
</dbReference>
<organism evidence="3 4">
    <name type="scientific">Prauserella shujinwangii</name>
    <dbReference type="NCBI Taxonomy" id="1453103"/>
    <lineage>
        <taxon>Bacteria</taxon>
        <taxon>Bacillati</taxon>
        <taxon>Actinomycetota</taxon>
        <taxon>Actinomycetes</taxon>
        <taxon>Pseudonocardiales</taxon>
        <taxon>Pseudonocardiaceae</taxon>
        <taxon>Prauserella</taxon>
    </lineage>
</organism>
<protein>
    <submittedName>
        <fullName evidence="3">Putative enzyme related to lactoylglutathione lyase</fullName>
    </submittedName>
</protein>
<dbReference type="GO" id="GO:0016829">
    <property type="term" value="F:lyase activity"/>
    <property type="evidence" value="ECO:0007669"/>
    <property type="project" value="UniProtKB-KW"/>
</dbReference>
<evidence type="ECO:0000259" key="2">
    <source>
        <dbReference type="PROSITE" id="PS51819"/>
    </source>
</evidence>
<dbReference type="EMBL" id="PVNH01000010">
    <property type="protein sequence ID" value="PRX44985.1"/>
    <property type="molecule type" value="Genomic_DNA"/>
</dbReference>
<dbReference type="RefSeq" id="WP_106180940.1">
    <property type="nucleotide sequence ID" value="NZ_PVNH01000010.1"/>
</dbReference>